<accession>A0A4R6TPJ5</accession>
<comment type="caution">
    <text evidence="2">The sequence shown here is derived from an EMBL/GenBank/DDBJ whole genome shotgun (WGS) entry which is preliminary data.</text>
</comment>
<keyword evidence="1" id="KW-1133">Transmembrane helix</keyword>
<organism evidence="2 3">
    <name type="scientific">Aureibacillus halotolerans</name>
    <dbReference type="NCBI Taxonomy" id="1508390"/>
    <lineage>
        <taxon>Bacteria</taxon>
        <taxon>Bacillati</taxon>
        <taxon>Bacillota</taxon>
        <taxon>Bacilli</taxon>
        <taxon>Bacillales</taxon>
        <taxon>Bacillaceae</taxon>
        <taxon>Aureibacillus</taxon>
    </lineage>
</organism>
<keyword evidence="1" id="KW-0472">Membrane</keyword>
<name>A0A4R6TPJ5_9BACI</name>
<feature type="transmembrane region" description="Helical" evidence="1">
    <location>
        <begin position="7"/>
        <end position="25"/>
    </location>
</feature>
<keyword evidence="3" id="KW-1185">Reference proteome</keyword>
<proteinExistence type="predicted"/>
<dbReference type="RefSeq" id="WP_166639431.1">
    <property type="nucleotide sequence ID" value="NZ_SNYJ01000028.1"/>
</dbReference>
<evidence type="ECO:0000313" key="3">
    <source>
        <dbReference type="Proteomes" id="UP000295632"/>
    </source>
</evidence>
<keyword evidence="1" id="KW-0812">Transmembrane</keyword>
<dbReference type="EMBL" id="SNYJ01000028">
    <property type="protein sequence ID" value="TDQ33778.1"/>
    <property type="molecule type" value="Genomic_DNA"/>
</dbReference>
<sequence length="58" mass="6757">MKDPRRFFLTIGLAALLSVIVVIFVENDTARLISTVITTMFSVWFINRKRWKENGRGQ</sequence>
<evidence type="ECO:0000313" key="2">
    <source>
        <dbReference type="EMBL" id="TDQ33778.1"/>
    </source>
</evidence>
<gene>
    <name evidence="2" type="ORF">EV213_12810</name>
</gene>
<dbReference type="Proteomes" id="UP000295632">
    <property type="component" value="Unassembled WGS sequence"/>
</dbReference>
<protein>
    <submittedName>
        <fullName evidence="2">Uncharacterized protein</fullName>
    </submittedName>
</protein>
<reference evidence="2 3" key="1">
    <citation type="submission" date="2019-03" db="EMBL/GenBank/DDBJ databases">
        <title>Genomic Encyclopedia of Type Strains, Phase IV (KMG-IV): sequencing the most valuable type-strain genomes for metagenomic binning, comparative biology and taxonomic classification.</title>
        <authorList>
            <person name="Goeker M."/>
        </authorList>
    </citation>
    <scope>NUCLEOTIDE SEQUENCE [LARGE SCALE GENOMIC DNA]</scope>
    <source>
        <strain evidence="2 3">DSM 28697</strain>
    </source>
</reference>
<dbReference type="AlphaFoldDB" id="A0A4R6TPJ5"/>
<evidence type="ECO:0000256" key="1">
    <source>
        <dbReference type="SAM" id="Phobius"/>
    </source>
</evidence>
<feature type="transmembrane region" description="Helical" evidence="1">
    <location>
        <begin position="31"/>
        <end position="47"/>
    </location>
</feature>